<reference evidence="2 3" key="1">
    <citation type="submission" date="2012-12" db="EMBL/GenBank/DDBJ databases">
        <title>The Genome Sequence of Bacillus cereus HuA3-9.</title>
        <authorList>
            <consortium name="The Broad Institute Genome Sequencing Platform"/>
            <consortium name="The Broad Institute Genome Sequencing Center for Infectious Disease"/>
            <person name="Feldgarden M."/>
            <person name="Van der Auwera G.A."/>
            <person name="Mahillon J."/>
            <person name="Duprez V."/>
            <person name="Timmery S."/>
            <person name="Mattelet C."/>
            <person name="Dierick K."/>
            <person name="Sun M."/>
            <person name="Yu Z."/>
            <person name="Zhu L."/>
            <person name="Hu X."/>
            <person name="Shank E.B."/>
            <person name="Swiecicka I."/>
            <person name="Hansen B.M."/>
            <person name="Andrup L."/>
            <person name="Walker B."/>
            <person name="Young S.K."/>
            <person name="Zeng Q."/>
            <person name="Gargeya S."/>
            <person name="Fitzgerald M."/>
            <person name="Haas B."/>
            <person name="Abouelleil A."/>
            <person name="Alvarado L."/>
            <person name="Arachchi H.M."/>
            <person name="Berlin A.M."/>
            <person name="Chapman S.B."/>
            <person name="Dewar J."/>
            <person name="Goldberg J."/>
            <person name="Griggs A."/>
            <person name="Gujja S."/>
            <person name="Hansen M."/>
            <person name="Howarth C."/>
            <person name="Imamovic A."/>
            <person name="Larimer J."/>
            <person name="McCowan C."/>
            <person name="Murphy C."/>
            <person name="Neiman D."/>
            <person name="Pearson M."/>
            <person name="Priest M."/>
            <person name="Roberts A."/>
            <person name="Saif S."/>
            <person name="Shea T."/>
            <person name="Sisk P."/>
            <person name="Sykes S."/>
            <person name="Wortman J."/>
            <person name="Nusbaum C."/>
            <person name="Birren B."/>
        </authorList>
    </citation>
    <scope>NUCLEOTIDE SEQUENCE [LARGE SCALE GENOMIC DNA]</scope>
    <source>
        <strain evidence="2 3">HuA3-9</strain>
    </source>
</reference>
<organism evidence="2 3">
    <name type="scientific">Bacillus cereus HuA3-9</name>
    <dbReference type="NCBI Taxonomy" id="1053205"/>
    <lineage>
        <taxon>Bacteria</taxon>
        <taxon>Bacillati</taxon>
        <taxon>Bacillota</taxon>
        <taxon>Bacilli</taxon>
        <taxon>Bacillales</taxon>
        <taxon>Bacillaceae</taxon>
        <taxon>Bacillus</taxon>
        <taxon>Bacillus cereus group</taxon>
    </lineage>
</organism>
<feature type="region of interest" description="Disordered" evidence="1">
    <location>
        <begin position="1"/>
        <end position="22"/>
    </location>
</feature>
<evidence type="ECO:0000313" key="2">
    <source>
        <dbReference type="EMBL" id="EOO14196.1"/>
    </source>
</evidence>
<dbReference type="AlphaFoldDB" id="R8CRK3"/>
<protein>
    <submittedName>
        <fullName evidence="2">Uncharacterized protein</fullName>
    </submittedName>
</protein>
<evidence type="ECO:0000256" key="1">
    <source>
        <dbReference type="SAM" id="MobiDB-lite"/>
    </source>
</evidence>
<evidence type="ECO:0000313" key="3">
    <source>
        <dbReference type="Proteomes" id="UP000014003"/>
    </source>
</evidence>
<dbReference type="PATRIC" id="fig|1053205.3.peg.4395"/>
<dbReference type="HOGENOM" id="CLU_2314407_0_0_9"/>
<proteinExistence type="predicted"/>
<dbReference type="RefSeq" id="WP_016096555.1">
    <property type="nucleotide sequence ID" value="NZ_KB976147.1"/>
</dbReference>
<gene>
    <name evidence="2" type="ORF">IGA_04357</name>
</gene>
<name>R8CRK3_BACCE</name>
<feature type="compositionally biased region" description="Basic and acidic residues" evidence="1">
    <location>
        <begin position="7"/>
        <end position="21"/>
    </location>
</feature>
<dbReference type="EMBL" id="AHDZ01000035">
    <property type="protein sequence ID" value="EOO14196.1"/>
    <property type="molecule type" value="Genomic_DNA"/>
</dbReference>
<comment type="caution">
    <text evidence="2">The sequence shown here is derived from an EMBL/GenBank/DDBJ whole genome shotgun (WGS) entry which is preliminary data.</text>
</comment>
<accession>R8CRK3</accession>
<sequence>MAHTTSWRKESGYDNETKIKQENPNVVTRRMCEIDASRTRGQLARNLSELIGEARSKYGNNFILVNEGSEDDPNWKIVHQLVAKGSAGIKEEDIFDRWL</sequence>
<dbReference type="Proteomes" id="UP000014003">
    <property type="component" value="Unassembled WGS sequence"/>
</dbReference>